<keyword evidence="1" id="KW-0732">Signal</keyword>
<feature type="signal peptide" evidence="1">
    <location>
        <begin position="1"/>
        <end position="24"/>
    </location>
</feature>
<accession>A0A6L6Q6S7</accession>
<evidence type="ECO:0000256" key="1">
    <source>
        <dbReference type="SAM" id="SignalP"/>
    </source>
</evidence>
<feature type="chain" id="PRO_5026765722" evidence="1">
    <location>
        <begin position="25"/>
        <end position="300"/>
    </location>
</feature>
<reference evidence="2 3" key="1">
    <citation type="submission" date="2019-11" db="EMBL/GenBank/DDBJ databases">
        <title>Type strains purchased from KCTC, JCM and DSMZ.</title>
        <authorList>
            <person name="Lu H."/>
        </authorList>
    </citation>
    <scope>NUCLEOTIDE SEQUENCE [LARGE SCALE GENOMIC DNA]</scope>
    <source>
        <strain evidence="2 3">KCTC 42409</strain>
    </source>
</reference>
<gene>
    <name evidence="2" type="ORF">GM668_24365</name>
</gene>
<keyword evidence="3" id="KW-1185">Reference proteome</keyword>
<sequence length="300" mass="33800">MAYPTLAATVFLSLLCCAAPAAMAACEVTYPQNLARIDTRYDYDWRVLQTVLEKTAPQYGDCSLQPSAIPMEQARATLELSNPRGRINVLVRSTTRTLERQFLPIRIPVDKGLLGYRIMLVRAQDVARFAKIQSVDDLRAIKIGQGKDWSDIPILRAAGLQVVEGANYEGLFGMLAAGRFDAFSRAVDEALREVEEQHAAHPQLVVEPGLLLYYPLPRYFFVRRDAEGVQLAQRIEAGLETMIRDGTLEQLFQRYKKKTIDQGDLQHRNLIVIDNPDLSPETPLSRTELWFSPVKNKPAK</sequence>
<comment type="caution">
    <text evidence="2">The sequence shown here is derived from an EMBL/GenBank/DDBJ whole genome shotgun (WGS) entry which is preliminary data.</text>
</comment>
<proteinExistence type="predicted"/>
<evidence type="ECO:0000313" key="2">
    <source>
        <dbReference type="EMBL" id="MTW05216.1"/>
    </source>
</evidence>
<dbReference type="RefSeq" id="WP_155441564.1">
    <property type="nucleotide sequence ID" value="NZ_WNLA01000021.1"/>
</dbReference>
<organism evidence="2 3">
    <name type="scientific">Pseudoduganella ginsengisoli</name>
    <dbReference type="NCBI Taxonomy" id="1462440"/>
    <lineage>
        <taxon>Bacteria</taxon>
        <taxon>Pseudomonadati</taxon>
        <taxon>Pseudomonadota</taxon>
        <taxon>Betaproteobacteria</taxon>
        <taxon>Burkholderiales</taxon>
        <taxon>Oxalobacteraceae</taxon>
        <taxon>Telluria group</taxon>
        <taxon>Pseudoduganella</taxon>
    </lineage>
</organism>
<dbReference type="EMBL" id="WNLA01000021">
    <property type="protein sequence ID" value="MTW05216.1"/>
    <property type="molecule type" value="Genomic_DNA"/>
</dbReference>
<dbReference type="SUPFAM" id="SSF53850">
    <property type="entry name" value="Periplasmic binding protein-like II"/>
    <property type="match status" value="1"/>
</dbReference>
<evidence type="ECO:0000313" key="3">
    <source>
        <dbReference type="Proteomes" id="UP000484015"/>
    </source>
</evidence>
<protein>
    <submittedName>
        <fullName evidence="2">Transporter substrate-binding domain-containing protein</fullName>
    </submittedName>
</protein>
<name>A0A6L6Q6S7_9BURK</name>
<dbReference type="Gene3D" id="3.40.190.10">
    <property type="entry name" value="Periplasmic binding protein-like II"/>
    <property type="match status" value="2"/>
</dbReference>
<dbReference type="OrthoDB" id="547680at2"/>
<dbReference type="Proteomes" id="UP000484015">
    <property type="component" value="Unassembled WGS sequence"/>
</dbReference>
<dbReference type="AlphaFoldDB" id="A0A6L6Q6S7"/>